<proteinExistence type="predicted"/>
<evidence type="ECO:0000313" key="2">
    <source>
        <dbReference type="Proteomes" id="UP000294614"/>
    </source>
</evidence>
<gene>
    <name evidence="1" type="ORF">C8D98_2743</name>
</gene>
<organism evidence="1 2">
    <name type="scientific">Seleniivibrio woodruffii</name>
    <dbReference type="NCBI Taxonomy" id="1078050"/>
    <lineage>
        <taxon>Bacteria</taxon>
        <taxon>Pseudomonadati</taxon>
        <taxon>Deferribacterota</taxon>
        <taxon>Deferribacteres</taxon>
        <taxon>Deferribacterales</taxon>
        <taxon>Geovibrionaceae</taxon>
        <taxon>Seleniivibrio</taxon>
    </lineage>
</organism>
<dbReference type="Gene3D" id="3.30.450.20">
    <property type="entry name" value="PAS domain"/>
    <property type="match status" value="1"/>
</dbReference>
<protein>
    <submittedName>
        <fullName evidence="1">Uncharacterized protein</fullName>
    </submittedName>
</protein>
<sequence length="41" mass="4795">LIQYFAIRDAKGEYRGTIEVSQEVSEIRELKGEKRLLDIVK</sequence>
<keyword evidence="2" id="KW-1185">Reference proteome</keyword>
<name>A0A4R1K2C6_9BACT</name>
<dbReference type="Proteomes" id="UP000294614">
    <property type="component" value="Unassembled WGS sequence"/>
</dbReference>
<reference evidence="1 2" key="1">
    <citation type="submission" date="2019-03" db="EMBL/GenBank/DDBJ databases">
        <title>Genomic Encyclopedia of Type Strains, Phase IV (KMG-IV): sequencing the most valuable type-strain genomes for metagenomic binning, comparative biology and taxonomic classification.</title>
        <authorList>
            <person name="Goeker M."/>
        </authorList>
    </citation>
    <scope>NUCLEOTIDE SEQUENCE [LARGE SCALE GENOMIC DNA]</scope>
    <source>
        <strain evidence="1 2">DSM 24984</strain>
    </source>
</reference>
<dbReference type="EMBL" id="SMGG01000009">
    <property type="protein sequence ID" value="TCK58165.1"/>
    <property type="molecule type" value="Genomic_DNA"/>
</dbReference>
<comment type="caution">
    <text evidence="1">The sequence shown here is derived from an EMBL/GenBank/DDBJ whole genome shotgun (WGS) entry which is preliminary data.</text>
</comment>
<dbReference type="AlphaFoldDB" id="A0A4R1K2C6"/>
<accession>A0A4R1K2C6</accession>
<evidence type="ECO:0000313" key="1">
    <source>
        <dbReference type="EMBL" id="TCK58165.1"/>
    </source>
</evidence>
<feature type="non-terminal residue" evidence="1">
    <location>
        <position position="1"/>
    </location>
</feature>